<dbReference type="InterPro" id="IPR023293">
    <property type="entry name" value="dGTP_triP_hydro_central_sf"/>
</dbReference>
<dbReference type="Gene3D" id="1.10.3410.10">
    <property type="entry name" value="putative deoxyguanosinetriphosphate triphosphohydrolase like domain"/>
    <property type="match status" value="1"/>
</dbReference>
<dbReference type="EMBL" id="FNHO01000001">
    <property type="protein sequence ID" value="SDL91030.1"/>
    <property type="molecule type" value="Genomic_DNA"/>
</dbReference>
<dbReference type="Proteomes" id="UP000182276">
    <property type="component" value="Unassembled WGS sequence"/>
</dbReference>
<keyword evidence="4" id="KW-1185">Reference proteome</keyword>
<dbReference type="InterPro" id="IPR050135">
    <property type="entry name" value="dGTPase-like"/>
</dbReference>
<protein>
    <submittedName>
        <fullName evidence="3">DGTPase</fullName>
    </submittedName>
</protein>
<evidence type="ECO:0000259" key="2">
    <source>
        <dbReference type="PROSITE" id="PS51831"/>
    </source>
</evidence>
<dbReference type="CDD" id="cd00077">
    <property type="entry name" value="HDc"/>
    <property type="match status" value="1"/>
</dbReference>
<dbReference type="GeneID" id="77262295"/>
<dbReference type="RefSeq" id="WP_074519783.1">
    <property type="nucleotide sequence ID" value="NZ_CP007511.1"/>
</dbReference>
<dbReference type="InterPro" id="IPR003607">
    <property type="entry name" value="HD/PDEase_dom"/>
</dbReference>
<feature type="domain" description="HD" evidence="2">
    <location>
        <begin position="63"/>
        <end position="264"/>
    </location>
</feature>
<dbReference type="SMART" id="SM00471">
    <property type="entry name" value="HDc"/>
    <property type="match status" value="1"/>
</dbReference>
<evidence type="ECO:0000313" key="4">
    <source>
        <dbReference type="Proteomes" id="UP000182276"/>
    </source>
</evidence>
<gene>
    <name evidence="3" type="ORF">SAMN05660875_10137</name>
</gene>
<evidence type="ECO:0000313" key="3">
    <source>
        <dbReference type="EMBL" id="SDL91030.1"/>
    </source>
</evidence>
<dbReference type="InterPro" id="IPR006674">
    <property type="entry name" value="HD_domain"/>
</dbReference>
<dbReference type="Pfam" id="PF01966">
    <property type="entry name" value="HD"/>
    <property type="match status" value="1"/>
</dbReference>
<sequence length="499" mass="56886">MSSSKYGELLTALRFRESAVSNRSILLSAESDRGRLLFCPAFRRLQQKAQVFSLESNAAVRSRLTHSLEVSQTGRYIADEITIRLLENGLATQQECFAIATFVETACLMHDIGNPPFGHFGEAAIAQWFSQQGPAILKKLFCSNADGLIDEDKWHVLSPQLQSALFDFIEFDGNPQGLRVVAKLQKNSDIYGLNLTKTTLASYLKYIRESGEAASSQKPFMKKAGFFSTERDLIQSIWHDLGYSAPQRFPLAYIMEAADDIAYCISDLEDSIEKNLLNKNKAFGELHSEWMCEENNEENEYTLIADLFEWAQWEKKDGQPFTFTDFRTHLNRILVKRATESYIQNHEKILAGELESLIPESSAEGKVLKLLKKYCRENVYCHVSVQKTELAGYKAISGLLDNFKVLLECDAERFACALNYNTNKDCNGRKIIVENKLLVIFPKNYKEVYEEEVRLLDLSKDSDRIKEWNLRAHLITDFISGMTDDYSMKTYQSLSGIKV</sequence>
<evidence type="ECO:0000256" key="1">
    <source>
        <dbReference type="ARBA" id="ARBA00022801"/>
    </source>
</evidence>
<name>A0ABY0QU45_9GAMM</name>
<dbReference type="SUPFAM" id="SSF109604">
    <property type="entry name" value="HD-domain/PDEase-like"/>
    <property type="match status" value="1"/>
</dbReference>
<comment type="caution">
    <text evidence="3">The sequence shown here is derived from an EMBL/GenBank/DDBJ whole genome shotgun (WGS) entry which is preliminary data.</text>
</comment>
<dbReference type="PANTHER" id="PTHR11373">
    <property type="entry name" value="DEOXYNUCLEOSIDE TRIPHOSPHATE TRIPHOSPHOHYDROLASE"/>
    <property type="match status" value="1"/>
</dbReference>
<dbReference type="PROSITE" id="PS51831">
    <property type="entry name" value="HD"/>
    <property type="match status" value="1"/>
</dbReference>
<dbReference type="NCBIfam" id="NF003429">
    <property type="entry name" value="PRK04926.1"/>
    <property type="match status" value="1"/>
</dbReference>
<organism evidence="3 4">
    <name type="scientific">Stutzerimonas balearica DSM 6083</name>
    <dbReference type="NCBI Taxonomy" id="1123016"/>
    <lineage>
        <taxon>Bacteria</taxon>
        <taxon>Pseudomonadati</taxon>
        <taxon>Pseudomonadota</taxon>
        <taxon>Gammaproteobacteria</taxon>
        <taxon>Pseudomonadales</taxon>
        <taxon>Pseudomonadaceae</taxon>
        <taxon>Stutzerimonas</taxon>
    </lineage>
</organism>
<proteinExistence type="predicted"/>
<dbReference type="PANTHER" id="PTHR11373:SF32">
    <property type="entry name" value="DEOXYGUANOSINETRIPHOSPHATE TRIPHOSPHOHYDROLASE"/>
    <property type="match status" value="1"/>
</dbReference>
<dbReference type="NCBIfam" id="TIGR01353">
    <property type="entry name" value="dGTP_triPase"/>
    <property type="match status" value="1"/>
</dbReference>
<dbReference type="Gene3D" id="1.10.3210.10">
    <property type="entry name" value="Hypothetical protein af1432"/>
    <property type="match status" value="2"/>
</dbReference>
<reference evidence="3 4" key="1">
    <citation type="submission" date="2016-10" db="EMBL/GenBank/DDBJ databases">
        <authorList>
            <person name="Varghese N."/>
            <person name="Submissions S."/>
        </authorList>
    </citation>
    <scope>NUCLEOTIDE SEQUENCE [LARGE SCALE GENOMIC DNA]</scope>
    <source>
        <strain evidence="3 4">DSM 6083</strain>
    </source>
</reference>
<keyword evidence="1" id="KW-0378">Hydrolase</keyword>
<accession>A0ABY0QU45</accession>
<dbReference type="InterPro" id="IPR006261">
    <property type="entry name" value="dGTPase"/>
</dbReference>